<keyword evidence="3" id="KW-1185">Reference proteome</keyword>
<evidence type="ECO:0000313" key="3">
    <source>
        <dbReference type="Proteomes" id="UP000271162"/>
    </source>
</evidence>
<dbReference type="AlphaFoldDB" id="A0A0N4XK20"/>
<feature type="transmembrane region" description="Helical" evidence="1">
    <location>
        <begin position="127"/>
        <end position="145"/>
    </location>
</feature>
<reference evidence="4" key="1">
    <citation type="submission" date="2017-02" db="UniProtKB">
        <authorList>
            <consortium name="WormBaseParasite"/>
        </authorList>
    </citation>
    <scope>IDENTIFICATION</scope>
</reference>
<accession>A0A0N4XK20</accession>
<sequence length="147" mass="16842">MDKSISNNRRGTTLENYKLHLARTALNWYEKKLGVSVEEPMMRDSKWNLWGGVYYAASLYTTIGRIRRVGSEMSLRSMSTAPLLNVHRTTSNLVNTTDHQIESNKPLGELDVVLPDEEQAETVPMKAALIFFFLWISLSAFIVRYEV</sequence>
<evidence type="ECO:0000256" key="1">
    <source>
        <dbReference type="SAM" id="Phobius"/>
    </source>
</evidence>
<gene>
    <name evidence="2" type="ORF">NBR_LOCUS2873</name>
</gene>
<keyword evidence="1" id="KW-0812">Transmembrane</keyword>
<organism evidence="4">
    <name type="scientific">Nippostrongylus brasiliensis</name>
    <name type="common">Rat hookworm</name>
    <dbReference type="NCBI Taxonomy" id="27835"/>
    <lineage>
        <taxon>Eukaryota</taxon>
        <taxon>Metazoa</taxon>
        <taxon>Ecdysozoa</taxon>
        <taxon>Nematoda</taxon>
        <taxon>Chromadorea</taxon>
        <taxon>Rhabditida</taxon>
        <taxon>Rhabditina</taxon>
        <taxon>Rhabditomorpha</taxon>
        <taxon>Strongyloidea</taxon>
        <taxon>Heligmosomidae</taxon>
        <taxon>Nippostrongylus</taxon>
    </lineage>
</organism>
<evidence type="ECO:0000313" key="2">
    <source>
        <dbReference type="EMBL" id="VDL66462.1"/>
    </source>
</evidence>
<dbReference type="Proteomes" id="UP000271162">
    <property type="component" value="Unassembled WGS sequence"/>
</dbReference>
<keyword evidence="1" id="KW-0472">Membrane</keyword>
<protein>
    <submittedName>
        <fullName evidence="4">Cellulase</fullName>
    </submittedName>
</protein>
<name>A0A0N4XK20_NIPBR</name>
<dbReference type="Gene3D" id="1.10.287.70">
    <property type="match status" value="1"/>
</dbReference>
<evidence type="ECO:0000313" key="4">
    <source>
        <dbReference type="WBParaSite" id="NBR_0000287201-mRNA-1"/>
    </source>
</evidence>
<reference evidence="2 3" key="2">
    <citation type="submission" date="2018-11" db="EMBL/GenBank/DDBJ databases">
        <authorList>
            <consortium name="Pathogen Informatics"/>
        </authorList>
    </citation>
    <scope>NUCLEOTIDE SEQUENCE [LARGE SCALE GENOMIC DNA]</scope>
</reference>
<proteinExistence type="predicted"/>
<keyword evidence="1" id="KW-1133">Transmembrane helix</keyword>
<dbReference type="WBParaSite" id="NBR_0000287201-mRNA-1">
    <property type="protein sequence ID" value="NBR_0000287201-mRNA-1"/>
    <property type="gene ID" value="NBR_0000287201"/>
</dbReference>
<dbReference type="EMBL" id="UYSL01003731">
    <property type="protein sequence ID" value="VDL66462.1"/>
    <property type="molecule type" value="Genomic_DNA"/>
</dbReference>